<comment type="caution">
    <text evidence="1">The sequence shown here is derived from an EMBL/GenBank/DDBJ whole genome shotgun (WGS) entry which is preliminary data.</text>
</comment>
<name>A0AAD6RIW9_9ROSI</name>
<dbReference type="AlphaFoldDB" id="A0AAD6RIW9"/>
<organism evidence="1 2">
    <name type="scientific">Populus alba x Populus x berolinensis</name>
    <dbReference type="NCBI Taxonomy" id="444605"/>
    <lineage>
        <taxon>Eukaryota</taxon>
        <taxon>Viridiplantae</taxon>
        <taxon>Streptophyta</taxon>
        <taxon>Embryophyta</taxon>
        <taxon>Tracheophyta</taxon>
        <taxon>Spermatophyta</taxon>
        <taxon>Magnoliopsida</taxon>
        <taxon>eudicotyledons</taxon>
        <taxon>Gunneridae</taxon>
        <taxon>Pentapetalae</taxon>
        <taxon>rosids</taxon>
        <taxon>fabids</taxon>
        <taxon>Malpighiales</taxon>
        <taxon>Salicaceae</taxon>
        <taxon>Saliceae</taxon>
        <taxon>Populus</taxon>
    </lineage>
</organism>
<keyword evidence="2" id="KW-1185">Reference proteome</keyword>
<sequence length="47" mass="5400">MWVLLCFYFVSDCARLSVGPIHHQPLQPLSPCHVMPLYFPTSIRSVL</sequence>
<evidence type="ECO:0000313" key="1">
    <source>
        <dbReference type="EMBL" id="KAJ7009649.1"/>
    </source>
</evidence>
<dbReference type="Proteomes" id="UP001164929">
    <property type="component" value="Chromosome 1"/>
</dbReference>
<reference evidence="1 2" key="1">
    <citation type="journal article" date="2023" name="Mol. Ecol. Resour.">
        <title>Chromosome-level genome assembly of a triploid poplar Populus alba 'Berolinensis'.</title>
        <authorList>
            <person name="Chen S."/>
            <person name="Yu Y."/>
            <person name="Wang X."/>
            <person name="Wang S."/>
            <person name="Zhang T."/>
            <person name="Zhou Y."/>
            <person name="He R."/>
            <person name="Meng N."/>
            <person name="Wang Y."/>
            <person name="Liu W."/>
            <person name="Liu Z."/>
            <person name="Liu J."/>
            <person name="Guo Q."/>
            <person name="Huang H."/>
            <person name="Sederoff R.R."/>
            <person name="Wang G."/>
            <person name="Qu G."/>
            <person name="Chen S."/>
        </authorList>
    </citation>
    <scope>NUCLEOTIDE SEQUENCE [LARGE SCALE GENOMIC DNA]</scope>
    <source>
        <strain evidence="1">SC-2020</strain>
    </source>
</reference>
<evidence type="ECO:0000313" key="2">
    <source>
        <dbReference type="Proteomes" id="UP001164929"/>
    </source>
</evidence>
<accession>A0AAD6RIW9</accession>
<dbReference type="EMBL" id="JAQIZT010000001">
    <property type="protein sequence ID" value="KAJ7009649.1"/>
    <property type="molecule type" value="Genomic_DNA"/>
</dbReference>
<proteinExistence type="predicted"/>
<protein>
    <submittedName>
        <fullName evidence="1">Uncharacterized protein</fullName>
    </submittedName>
</protein>
<gene>
    <name evidence="1" type="ORF">NC653_000371</name>
</gene>